<organism evidence="1 2">
    <name type="scientific">Corchorus olitorius</name>
    <dbReference type="NCBI Taxonomy" id="93759"/>
    <lineage>
        <taxon>Eukaryota</taxon>
        <taxon>Viridiplantae</taxon>
        <taxon>Streptophyta</taxon>
        <taxon>Embryophyta</taxon>
        <taxon>Tracheophyta</taxon>
        <taxon>Spermatophyta</taxon>
        <taxon>Magnoliopsida</taxon>
        <taxon>eudicotyledons</taxon>
        <taxon>Gunneridae</taxon>
        <taxon>Pentapetalae</taxon>
        <taxon>rosids</taxon>
        <taxon>malvids</taxon>
        <taxon>Malvales</taxon>
        <taxon>Malvaceae</taxon>
        <taxon>Grewioideae</taxon>
        <taxon>Apeibeae</taxon>
        <taxon>Corchorus</taxon>
    </lineage>
</organism>
<gene>
    <name evidence="1" type="ORF">COLO4_20902</name>
</gene>
<accession>A0A1R3IW80</accession>
<proteinExistence type="predicted"/>
<reference evidence="2" key="1">
    <citation type="submission" date="2013-09" db="EMBL/GenBank/DDBJ databases">
        <title>Corchorus olitorius genome sequencing.</title>
        <authorList>
            <person name="Alam M."/>
            <person name="Haque M.S."/>
            <person name="Islam M.S."/>
            <person name="Emdad E.M."/>
            <person name="Islam M.M."/>
            <person name="Ahmed B."/>
            <person name="Halim A."/>
            <person name="Hossen Q.M.M."/>
            <person name="Hossain M.Z."/>
            <person name="Ahmed R."/>
            <person name="Khan M.M."/>
            <person name="Islam R."/>
            <person name="Rashid M.M."/>
            <person name="Khan S.A."/>
            <person name="Rahman M.S."/>
            <person name="Alam M."/>
            <person name="Yahiya A.S."/>
            <person name="Khan M.S."/>
            <person name="Azam M.S."/>
            <person name="Haque T."/>
            <person name="Lashkar M.Z.H."/>
            <person name="Akhand A.I."/>
            <person name="Morshed G."/>
            <person name="Roy S."/>
            <person name="Uddin K.S."/>
            <person name="Rabeya T."/>
            <person name="Hossain A.S."/>
            <person name="Chowdhury A."/>
            <person name="Snigdha A.R."/>
            <person name="Mortoza M.S."/>
            <person name="Matin S.A."/>
            <person name="Hoque S.M.E."/>
            <person name="Islam M.K."/>
            <person name="Roy D.K."/>
            <person name="Haider R."/>
            <person name="Moosa M.M."/>
            <person name="Elias S.M."/>
            <person name="Hasan A.M."/>
            <person name="Jahan S."/>
            <person name="Shafiuddin M."/>
            <person name="Mahmood N."/>
            <person name="Shommy N.S."/>
        </authorList>
    </citation>
    <scope>NUCLEOTIDE SEQUENCE [LARGE SCALE GENOMIC DNA]</scope>
    <source>
        <strain evidence="2">cv. O-4</strain>
    </source>
</reference>
<dbReference type="Proteomes" id="UP000187203">
    <property type="component" value="Unassembled WGS sequence"/>
</dbReference>
<protein>
    <submittedName>
        <fullName evidence="1">Uncharacterized protein</fullName>
    </submittedName>
</protein>
<evidence type="ECO:0000313" key="2">
    <source>
        <dbReference type="Proteomes" id="UP000187203"/>
    </source>
</evidence>
<dbReference type="EMBL" id="AWUE01017504">
    <property type="protein sequence ID" value="OMO86832.1"/>
    <property type="molecule type" value="Genomic_DNA"/>
</dbReference>
<comment type="caution">
    <text evidence="1">The sequence shown here is derived from an EMBL/GenBank/DDBJ whole genome shotgun (WGS) entry which is preliminary data.</text>
</comment>
<evidence type="ECO:0000313" key="1">
    <source>
        <dbReference type="EMBL" id="OMO86832.1"/>
    </source>
</evidence>
<name>A0A1R3IW80_9ROSI</name>
<keyword evidence="2" id="KW-1185">Reference proteome</keyword>
<sequence>MGFPDLEGTTATKVADAAALEANQFKAVDVFSQGLAVFSDPLASLTLTAPMEPDAFILT</sequence>
<dbReference type="AlphaFoldDB" id="A0A1R3IW80"/>